<organism evidence="2 3">
    <name type="scientific">Antrodiella citrinella</name>
    <dbReference type="NCBI Taxonomy" id="2447956"/>
    <lineage>
        <taxon>Eukaryota</taxon>
        <taxon>Fungi</taxon>
        <taxon>Dikarya</taxon>
        <taxon>Basidiomycota</taxon>
        <taxon>Agaricomycotina</taxon>
        <taxon>Agaricomycetes</taxon>
        <taxon>Polyporales</taxon>
        <taxon>Steccherinaceae</taxon>
        <taxon>Antrodiella</taxon>
    </lineage>
</organism>
<evidence type="ECO:0000256" key="1">
    <source>
        <dbReference type="SAM" id="MobiDB-lite"/>
    </source>
</evidence>
<comment type="caution">
    <text evidence="2">The sequence shown here is derived from an EMBL/GenBank/DDBJ whole genome shotgun (WGS) entry which is preliminary data.</text>
</comment>
<gene>
    <name evidence="2" type="ORF">EUX98_g9425</name>
</gene>
<dbReference type="Proteomes" id="UP000308730">
    <property type="component" value="Unassembled WGS sequence"/>
</dbReference>
<dbReference type="OrthoDB" id="2848852at2759"/>
<feature type="compositionally biased region" description="Polar residues" evidence="1">
    <location>
        <begin position="1"/>
        <end position="22"/>
    </location>
</feature>
<reference evidence="2 3" key="1">
    <citation type="submission" date="2019-02" db="EMBL/GenBank/DDBJ databases">
        <title>Genome sequencing of the rare red list fungi Antrodiella citrinella (Flaviporus citrinellus).</title>
        <authorList>
            <person name="Buettner E."/>
            <person name="Kellner H."/>
        </authorList>
    </citation>
    <scope>NUCLEOTIDE SEQUENCE [LARGE SCALE GENOMIC DNA]</scope>
    <source>
        <strain evidence="2 3">DSM 108506</strain>
    </source>
</reference>
<dbReference type="AlphaFoldDB" id="A0A4S4LTE7"/>
<proteinExistence type="predicted"/>
<accession>A0A4S4LTE7</accession>
<evidence type="ECO:0000313" key="3">
    <source>
        <dbReference type="Proteomes" id="UP000308730"/>
    </source>
</evidence>
<sequence>MSDAGSSRCPSPTTSVFTTLSTSKREKKLPGELTTRGFVDPEIPELAPPAYTRSPSTPITPRSPLGGP</sequence>
<name>A0A4S4LTE7_9APHY</name>
<feature type="region of interest" description="Disordered" evidence="1">
    <location>
        <begin position="1"/>
        <end position="68"/>
    </location>
</feature>
<evidence type="ECO:0000313" key="2">
    <source>
        <dbReference type="EMBL" id="THH15704.1"/>
    </source>
</evidence>
<feature type="compositionally biased region" description="Low complexity" evidence="1">
    <location>
        <begin position="52"/>
        <end position="68"/>
    </location>
</feature>
<keyword evidence="3" id="KW-1185">Reference proteome</keyword>
<dbReference type="EMBL" id="SGPM01000797">
    <property type="protein sequence ID" value="THH15704.1"/>
    <property type="molecule type" value="Genomic_DNA"/>
</dbReference>
<protein>
    <submittedName>
        <fullName evidence="2">Uncharacterized protein</fullName>
    </submittedName>
</protein>